<evidence type="ECO:0000313" key="2">
    <source>
        <dbReference type="EMBL" id="KKN64428.1"/>
    </source>
</evidence>
<evidence type="ECO:0000259" key="1">
    <source>
        <dbReference type="PROSITE" id="PS50157"/>
    </source>
</evidence>
<reference evidence="2" key="1">
    <citation type="journal article" date="2015" name="Nature">
        <title>Complex archaea that bridge the gap between prokaryotes and eukaryotes.</title>
        <authorList>
            <person name="Spang A."/>
            <person name="Saw J.H."/>
            <person name="Jorgensen S.L."/>
            <person name="Zaremba-Niedzwiedzka K."/>
            <person name="Martijn J."/>
            <person name="Lind A.E."/>
            <person name="van Eijk R."/>
            <person name="Schleper C."/>
            <person name="Guy L."/>
            <person name="Ettema T.J."/>
        </authorList>
    </citation>
    <scope>NUCLEOTIDE SEQUENCE</scope>
</reference>
<gene>
    <name evidence="2" type="ORF">LCGC14_0491710</name>
</gene>
<dbReference type="Gene3D" id="1.25.40.1040">
    <property type="match status" value="1"/>
</dbReference>
<comment type="caution">
    <text evidence="2">The sequence shown here is derived from an EMBL/GenBank/DDBJ whole genome shotgun (WGS) entry which is preliminary data.</text>
</comment>
<sequence length="389" mass="46027">MPKSKIILVEVTCPDCNKKFKTKGDYQQHHSAKHHISNDGRTKEKVKKVLYFCSDCNSKLKSNSELERHKKEKVHLLVNELMALLLKHFGNTDVHKDAISFIQNLKSKRQKREKSILPQVIEEMVIKTGQKDAILDLHILLVKFNPGNSKYLDLLGNIYAEYDDYKNAIATYKKAMKLTKNKSFIQSKLLTLYFKTEDQENVTAAISKIIPSRPYVNQARLDLKIKKDWKRLKSELISQNEKKPNIPEKILNEKLRKFERCEKQYLFWYLNHPSTQKEVAVLNRFINTIKAKFMHEIDSVIHYRTFVEKNNTSIHIKAIRRDWGFAIKIHRDLFKHQHAIFDKKCLEVLSKLYIFLTKKKGGDRFILPRQEKNFQSFLGNRFNKNFKYK</sequence>
<dbReference type="SUPFAM" id="SSF48452">
    <property type="entry name" value="TPR-like"/>
    <property type="match status" value="1"/>
</dbReference>
<dbReference type="PROSITE" id="PS50005">
    <property type="entry name" value="TPR"/>
    <property type="match status" value="1"/>
</dbReference>
<dbReference type="AlphaFoldDB" id="A0A0F9VF61"/>
<dbReference type="InterPro" id="IPR013087">
    <property type="entry name" value="Znf_C2H2_type"/>
</dbReference>
<feature type="domain" description="C2H2-type" evidence="1">
    <location>
        <begin position="51"/>
        <end position="75"/>
    </location>
</feature>
<dbReference type="SMART" id="SM00355">
    <property type="entry name" value="ZnF_C2H2"/>
    <property type="match status" value="2"/>
</dbReference>
<dbReference type="InterPro" id="IPR019734">
    <property type="entry name" value="TPR_rpt"/>
</dbReference>
<name>A0A0F9VF61_9ZZZZ</name>
<dbReference type="Gene3D" id="3.30.160.60">
    <property type="entry name" value="Classic Zinc Finger"/>
    <property type="match status" value="1"/>
</dbReference>
<dbReference type="PROSITE" id="PS00028">
    <property type="entry name" value="ZINC_FINGER_C2H2_1"/>
    <property type="match status" value="2"/>
</dbReference>
<dbReference type="EMBL" id="LAZR01000555">
    <property type="protein sequence ID" value="KKN64428.1"/>
    <property type="molecule type" value="Genomic_DNA"/>
</dbReference>
<organism evidence="2">
    <name type="scientific">marine sediment metagenome</name>
    <dbReference type="NCBI Taxonomy" id="412755"/>
    <lineage>
        <taxon>unclassified sequences</taxon>
        <taxon>metagenomes</taxon>
        <taxon>ecological metagenomes</taxon>
    </lineage>
</organism>
<dbReference type="PROSITE" id="PS50157">
    <property type="entry name" value="ZINC_FINGER_C2H2_2"/>
    <property type="match status" value="2"/>
</dbReference>
<accession>A0A0F9VF61</accession>
<protein>
    <recommendedName>
        <fullName evidence="1">C2H2-type domain-containing protein</fullName>
    </recommendedName>
</protein>
<proteinExistence type="predicted"/>
<dbReference type="InterPro" id="IPR011990">
    <property type="entry name" value="TPR-like_helical_dom_sf"/>
</dbReference>
<feature type="domain" description="C2H2-type" evidence="1">
    <location>
        <begin position="11"/>
        <end position="40"/>
    </location>
</feature>